<feature type="binding site" evidence="15">
    <location>
        <begin position="169"/>
        <end position="174"/>
    </location>
    <ligand>
        <name>S-adenosyl-L-methionine</name>
        <dbReference type="ChEBI" id="CHEBI:59789"/>
    </ligand>
</feature>
<dbReference type="PANTHER" id="PTHR46417">
    <property type="entry name" value="TRNA (GUANINE-N(1)-)-METHYLTRANSFERASE"/>
    <property type="match status" value="1"/>
</dbReference>
<evidence type="ECO:0000256" key="14">
    <source>
        <dbReference type="ARBA" id="ARBA00047783"/>
    </source>
</evidence>
<organism evidence="17 18">
    <name type="scientific">Candidatus Haliotispira prima</name>
    <dbReference type="NCBI Taxonomy" id="3034016"/>
    <lineage>
        <taxon>Bacteria</taxon>
        <taxon>Pseudomonadati</taxon>
        <taxon>Spirochaetota</taxon>
        <taxon>Spirochaetia</taxon>
        <taxon>Spirochaetales</taxon>
        <taxon>Spirochaetaceae</taxon>
        <taxon>Candidatus Haliotispira</taxon>
    </lineage>
</organism>
<evidence type="ECO:0000256" key="11">
    <source>
        <dbReference type="ARBA" id="ARBA00022694"/>
    </source>
</evidence>
<feature type="domain" description="tRNA methyltransferase TRMD/TRM10-type" evidence="16">
    <location>
        <begin position="129"/>
        <end position="261"/>
    </location>
</feature>
<evidence type="ECO:0000256" key="6">
    <source>
        <dbReference type="ARBA" id="ARBA00014679"/>
    </source>
</evidence>
<name>A0ABY8MJT7_9SPIO</name>
<evidence type="ECO:0000256" key="4">
    <source>
        <dbReference type="ARBA" id="ARBA00011738"/>
    </source>
</evidence>
<sequence length="284" mass="32094">MKFTYLTLFPEIIESFFQNSIMKRAVENGLIDYTILQIRDFAQDGPYHACDDTTYGGGAGMLLKSGPLARALDSADAGQKFCIYPSPGGYPMQQKIAAALSRLGQLENNEFLSCLKNSANFLRDFNSQKISDKSLIQNKIDREIIFICGRYEGIDQRIVDEYVDLELSIGDYVLSSGELSSLCLTDSIYRLCDGVINQESLASESFSAALLEYPQYTRPEYSCGRRVPEILLSGHHENIRLWRLEQSVKRTLARRPELLQQALKAGDLDRETLKILQVLQQNDH</sequence>
<reference evidence="17 18" key="1">
    <citation type="submission" date="2023-04" db="EMBL/GenBank/DDBJ databases">
        <title>Spirochaete genome identified in red abalone sample constitutes a novel genus.</title>
        <authorList>
            <person name="Sharma S.P."/>
            <person name="Purcell C.M."/>
            <person name="Hyde J.R."/>
            <person name="Severin A.J."/>
        </authorList>
    </citation>
    <scope>NUCLEOTIDE SEQUENCE [LARGE SCALE GENOMIC DNA]</scope>
    <source>
        <strain evidence="17 18">SP-2023</strain>
    </source>
</reference>
<evidence type="ECO:0000256" key="10">
    <source>
        <dbReference type="ARBA" id="ARBA00022691"/>
    </source>
</evidence>
<dbReference type="InterPro" id="IPR002649">
    <property type="entry name" value="tRNA_m1G_MeTrfase_TrmD"/>
</dbReference>
<dbReference type="HAMAP" id="MF_00605">
    <property type="entry name" value="TrmD"/>
    <property type="match status" value="1"/>
</dbReference>
<keyword evidence="11 15" id="KW-0819">tRNA processing</keyword>
<dbReference type="PANTHER" id="PTHR46417:SF1">
    <property type="entry name" value="TRNA (GUANINE-N(1)-)-METHYLTRANSFERASE"/>
    <property type="match status" value="1"/>
</dbReference>
<evidence type="ECO:0000256" key="9">
    <source>
        <dbReference type="ARBA" id="ARBA00022679"/>
    </source>
</evidence>
<evidence type="ECO:0000259" key="16">
    <source>
        <dbReference type="Pfam" id="PF01746"/>
    </source>
</evidence>
<evidence type="ECO:0000313" key="18">
    <source>
        <dbReference type="Proteomes" id="UP001228690"/>
    </source>
</evidence>
<evidence type="ECO:0000256" key="8">
    <source>
        <dbReference type="ARBA" id="ARBA00022603"/>
    </source>
</evidence>
<dbReference type="InterPro" id="IPR029026">
    <property type="entry name" value="tRNA_m1G_MTases_N"/>
</dbReference>
<keyword evidence="18" id="KW-1185">Reference proteome</keyword>
<dbReference type="Gene3D" id="1.10.1270.20">
    <property type="entry name" value="tRNA(m1g37)methyltransferase, domain 2"/>
    <property type="match status" value="1"/>
</dbReference>
<dbReference type="SUPFAM" id="SSF75217">
    <property type="entry name" value="alpha/beta knot"/>
    <property type="match status" value="2"/>
</dbReference>
<comment type="function">
    <text evidence="1 15">Specifically methylates guanosine-37 in various tRNAs.</text>
</comment>
<dbReference type="CDD" id="cd18080">
    <property type="entry name" value="TrmD-like"/>
    <property type="match status" value="1"/>
</dbReference>
<gene>
    <name evidence="15" type="primary">trmD</name>
    <name evidence="17" type="ORF">P0082_05090</name>
</gene>
<dbReference type="InterPro" id="IPR029028">
    <property type="entry name" value="Alpha/beta_knot_MTases"/>
</dbReference>
<dbReference type="PIRSF" id="PIRSF000386">
    <property type="entry name" value="tRNA_mtase"/>
    <property type="match status" value="1"/>
</dbReference>
<accession>A0ABY8MJT7</accession>
<comment type="subcellular location">
    <subcellularLocation>
        <location evidence="2 15">Cytoplasm</location>
    </subcellularLocation>
</comment>
<comment type="catalytic activity">
    <reaction evidence="14 15">
        <text>guanosine(37) in tRNA + S-adenosyl-L-methionine = N(1)-methylguanosine(37) in tRNA + S-adenosyl-L-homocysteine + H(+)</text>
        <dbReference type="Rhea" id="RHEA:36899"/>
        <dbReference type="Rhea" id="RHEA-COMP:10145"/>
        <dbReference type="Rhea" id="RHEA-COMP:10147"/>
        <dbReference type="ChEBI" id="CHEBI:15378"/>
        <dbReference type="ChEBI" id="CHEBI:57856"/>
        <dbReference type="ChEBI" id="CHEBI:59789"/>
        <dbReference type="ChEBI" id="CHEBI:73542"/>
        <dbReference type="ChEBI" id="CHEBI:74269"/>
        <dbReference type="EC" id="2.1.1.228"/>
    </reaction>
</comment>
<keyword evidence="10 15" id="KW-0949">S-adenosyl-L-methionine</keyword>
<evidence type="ECO:0000256" key="15">
    <source>
        <dbReference type="HAMAP-Rule" id="MF_00605"/>
    </source>
</evidence>
<evidence type="ECO:0000313" key="17">
    <source>
        <dbReference type="EMBL" id="WGK70237.1"/>
    </source>
</evidence>
<evidence type="ECO:0000256" key="3">
    <source>
        <dbReference type="ARBA" id="ARBA00007630"/>
    </source>
</evidence>
<keyword evidence="9 15" id="KW-0808">Transferase</keyword>
<comment type="similarity">
    <text evidence="3 15">Belongs to the RNA methyltransferase TrmD family.</text>
</comment>
<dbReference type="InterPro" id="IPR016009">
    <property type="entry name" value="tRNA_MeTrfase_TRMD/TRM10"/>
</dbReference>
<keyword evidence="8 15" id="KW-0489">Methyltransferase</keyword>
<dbReference type="RefSeq" id="WP_326928446.1">
    <property type="nucleotide sequence ID" value="NZ_CP123443.1"/>
</dbReference>
<comment type="subunit">
    <text evidence="4 15">Homodimer.</text>
</comment>
<dbReference type="InterPro" id="IPR023148">
    <property type="entry name" value="tRNA_m1G_MeTrfase_C_sf"/>
</dbReference>
<evidence type="ECO:0000256" key="13">
    <source>
        <dbReference type="ARBA" id="ARBA00033392"/>
    </source>
</evidence>
<keyword evidence="7 15" id="KW-0963">Cytoplasm</keyword>
<proteinExistence type="inferred from homology"/>
<evidence type="ECO:0000256" key="7">
    <source>
        <dbReference type="ARBA" id="ARBA00022490"/>
    </source>
</evidence>
<feature type="domain" description="tRNA methyltransferase TRMD/TRM10-type" evidence="16">
    <location>
        <begin position="1"/>
        <end position="103"/>
    </location>
</feature>
<evidence type="ECO:0000256" key="1">
    <source>
        <dbReference type="ARBA" id="ARBA00002634"/>
    </source>
</evidence>
<protein>
    <recommendedName>
        <fullName evidence="6 15">tRNA (guanine-N(1)-)-methyltransferase</fullName>
        <ecNumber evidence="5 15">2.1.1.228</ecNumber>
    </recommendedName>
    <alternativeName>
        <fullName evidence="12 15">M1G-methyltransferase</fullName>
    </alternativeName>
    <alternativeName>
        <fullName evidence="13 15">tRNA [GM37] methyltransferase</fullName>
    </alternativeName>
</protein>
<feature type="binding site" evidence="15">
    <location>
        <position position="149"/>
    </location>
    <ligand>
        <name>S-adenosyl-L-methionine</name>
        <dbReference type="ChEBI" id="CHEBI:59789"/>
    </ligand>
</feature>
<dbReference type="GO" id="GO:0052906">
    <property type="term" value="F:tRNA (guanine(37)-N1)-methyltransferase activity"/>
    <property type="evidence" value="ECO:0007669"/>
    <property type="project" value="UniProtKB-EC"/>
</dbReference>
<dbReference type="EC" id="2.1.1.228" evidence="5 15"/>
<evidence type="ECO:0000256" key="5">
    <source>
        <dbReference type="ARBA" id="ARBA00012807"/>
    </source>
</evidence>
<dbReference type="Gene3D" id="3.40.1280.10">
    <property type="match status" value="2"/>
</dbReference>
<dbReference type="GO" id="GO:0032259">
    <property type="term" value="P:methylation"/>
    <property type="evidence" value="ECO:0007669"/>
    <property type="project" value="UniProtKB-KW"/>
</dbReference>
<dbReference type="Pfam" id="PF01746">
    <property type="entry name" value="tRNA_m1G_MT"/>
    <property type="match status" value="2"/>
</dbReference>
<dbReference type="EMBL" id="CP123443">
    <property type="protein sequence ID" value="WGK70237.1"/>
    <property type="molecule type" value="Genomic_DNA"/>
</dbReference>
<evidence type="ECO:0000256" key="2">
    <source>
        <dbReference type="ARBA" id="ARBA00004496"/>
    </source>
</evidence>
<evidence type="ECO:0000256" key="12">
    <source>
        <dbReference type="ARBA" id="ARBA00029736"/>
    </source>
</evidence>
<dbReference type="Proteomes" id="UP001228690">
    <property type="component" value="Chromosome"/>
</dbReference>